<evidence type="ECO:0000259" key="3">
    <source>
        <dbReference type="Pfam" id="PF01841"/>
    </source>
</evidence>
<evidence type="ECO:0000256" key="2">
    <source>
        <dbReference type="SAM" id="SignalP"/>
    </source>
</evidence>
<proteinExistence type="predicted"/>
<dbReference type="EMBL" id="VWPK01000015">
    <property type="protein sequence ID" value="KAA5612098.1"/>
    <property type="molecule type" value="Genomic_DNA"/>
</dbReference>
<keyword evidence="6" id="KW-1185">Reference proteome</keyword>
<dbReference type="InterPro" id="IPR024618">
    <property type="entry name" value="DUF3857"/>
</dbReference>
<dbReference type="OrthoDB" id="98874at2"/>
<feature type="region of interest" description="Disordered" evidence="1">
    <location>
        <begin position="622"/>
        <end position="668"/>
    </location>
</feature>
<dbReference type="Pfam" id="PF01841">
    <property type="entry name" value="Transglut_core"/>
    <property type="match status" value="1"/>
</dbReference>
<dbReference type="InterPro" id="IPR038765">
    <property type="entry name" value="Papain-like_cys_pep_sf"/>
</dbReference>
<evidence type="ECO:0000256" key="1">
    <source>
        <dbReference type="SAM" id="MobiDB-lite"/>
    </source>
</evidence>
<dbReference type="Proteomes" id="UP000325255">
    <property type="component" value="Unassembled WGS sequence"/>
</dbReference>
<dbReference type="InterPro" id="IPR002931">
    <property type="entry name" value="Transglutaminase-like"/>
</dbReference>
<reference evidence="5 6" key="1">
    <citation type="submission" date="2019-09" db="EMBL/GenBank/DDBJ databases">
        <title>Genome sequence of Rhodovastum atsumiense, a diverse member of the Acetobacteraceae family of non-sulfur purple photosynthetic bacteria.</title>
        <authorList>
            <person name="Meyer T."/>
            <person name="Kyndt J."/>
        </authorList>
    </citation>
    <scope>NUCLEOTIDE SEQUENCE [LARGE SCALE GENOMIC DNA]</scope>
    <source>
        <strain evidence="5 6">DSM 21279</strain>
    </source>
</reference>
<gene>
    <name evidence="5" type="ORF">F1189_11620</name>
</gene>
<organism evidence="5 6">
    <name type="scientific">Rhodovastum atsumiense</name>
    <dbReference type="NCBI Taxonomy" id="504468"/>
    <lineage>
        <taxon>Bacteria</taxon>
        <taxon>Pseudomonadati</taxon>
        <taxon>Pseudomonadota</taxon>
        <taxon>Alphaproteobacteria</taxon>
        <taxon>Acetobacterales</taxon>
        <taxon>Acetobacteraceae</taxon>
        <taxon>Rhodovastum</taxon>
    </lineage>
</organism>
<feature type="domain" description="Transglutaminase-like" evidence="3">
    <location>
        <begin position="255"/>
        <end position="335"/>
    </location>
</feature>
<name>A0A5M6IXH4_9PROT</name>
<dbReference type="Gene3D" id="2.60.40.3140">
    <property type="match status" value="1"/>
</dbReference>
<dbReference type="Pfam" id="PF12969">
    <property type="entry name" value="DUF3857"/>
    <property type="match status" value="1"/>
</dbReference>
<keyword evidence="2" id="KW-0732">Signal</keyword>
<accession>A0A5M6IXH4</accession>
<dbReference type="RefSeq" id="WP_150040914.1">
    <property type="nucleotide sequence ID" value="NZ_VWPK01000015.1"/>
</dbReference>
<sequence length="668" mass="70887">MARRISVVLGLAAALLLIYFAILAHAARAATPVDVLRASDSYDLGRDGAVTRIWRVEIRVANAAAARREAQQTMTYSPGLETLDLVEAATRKADGRVLPAGPDAVVEQLPRGSPELDRFTDRRQKVVLLPDVQAGDTVVVAWRKLRARPLLPGFATALYRPVDLPWRDLSLVVRVPRGTVLQSEVHGFRHSVTEDGEAVVHRWQADPAAVAEDSALAAFDRLPRVFVSTWRDWDALARDWAAAALPKAQPTPQIRALAERLVAGAADRREEARRIYDWVSARIRYVALYVGDGALLPTDAGIVLARGWGDCKDHVALFHALLAARSIAAEMVMVNLGDGYSLAGPPGFAQFDHLVTWLPEFGLYADTTAGTAPFGVLPFAAAGKPVLHAVASGALRRTPALAPGGASATLVTQATLLADGRIRGTTRTSATGPFAGDLRHSAQWAEGIGDGAAAAQLRALGLDGGGSFSFAPPETPGNEYEVNGRFALIADPALLEGAGFVPTPGLRLLVRPGDMLLGPLRRDIGETTAAPCHAGRQSEQIVLDLPPGRQLQRVPADLRLETDSVSYLAQWRLANGRLTITRELLSRFPGPVCGGTARREAAAALLAIRRELATQVALADDTAPGAGAPVQRNLTVAVDQDRPGGTGRGAGPQRERGPIAPTEPDGGG</sequence>
<feature type="signal peptide" evidence="2">
    <location>
        <begin position="1"/>
        <end position="26"/>
    </location>
</feature>
<dbReference type="AlphaFoldDB" id="A0A5M6IXH4"/>
<comment type="caution">
    <text evidence="5">The sequence shown here is derived from an EMBL/GenBank/DDBJ whole genome shotgun (WGS) entry which is preliminary data.</text>
</comment>
<evidence type="ECO:0000259" key="4">
    <source>
        <dbReference type="Pfam" id="PF12969"/>
    </source>
</evidence>
<dbReference type="SUPFAM" id="SSF54001">
    <property type="entry name" value="Cysteine proteinases"/>
    <property type="match status" value="1"/>
</dbReference>
<protein>
    <submittedName>
        <fullName evidence="5">DUF3857 domain-containing protein</fullName>
    </submittedName>
</protein>
<feature type="chain" id="PRO_5024323491" evidence="2">
    <location>
        <begin position="27"/>
        <end position="668"/>
    </location>
</feature>
<evidence type="ECO:0000313" key="5">
    <source>
        <dbReference type="EMBL" id="KAA5612098.1"/>
    </source>
</evidence>
<dbReference type="Gene3D" id="3.10.620.30">
    <property type="match status" value="1"/>
</dbReference>
<evidence type="ECO:0000313" key="6">
    <source>
        <dbReference type="Proteomes" id="UP000325255"/>
    </source>
</evidence>
<feature type="domain" description="DUF3857" evidence="4">
    <location>
        <begin position="47"/>
        <end position="208"/>
    </location>
</feature>